<reference evidence="2" key="1">
    <citation type="submission" date="2023-07" db="EMBL/GenBank/DDBJ databases">
        <authorList>
            <consortium name="AG Swart"/>
            <person name="Singh M."/>
            <person name="Singh A."/>
            <person name="Seah K."/>
            <person name="Emmerich C."/>
        </authorList>
    </citation>
    <scope>NUCLEOTIDE SEQUENCE</scope>
    <source>
        <strain evidence="2">DP1</strain>
    </source>
</reference>
<feature type="compositionally biased region" description="Basic and acidic residues" evidence="1">
    <location>
        <begin position="229"/>
        <end position="242"/>
    </location>
</feature>
<dbReference type="EMBL" id="CAMPGE010009012">
    <property type="protein sequence ID" value="CAI2367888.1"/>
    <property type="molecule type" value="Genomic_DNA"/>
</dbReference>
<evidence type="ECO:0000313" key="2">
    <source>
        <dbReference type="EMBL" id="CAI2367888.1"/>
    </source>
</evidence>
<evidence type="ECO:0000256" key="1">
    <source>
        <dbReference type="SAM" id="MobiDB-lite"/>
    </source>
</evidence>
<accession>A0AAD1XDM0</accession>
<evidence type="ECO:0000313" key="3">
    <source>
        <dbReference type="Proteomes" id="UP001295684"/>
    </source>
</evidence>
<proteinExistence type="predicted"/>
<feature type="compositionally biased region" description="Basic residues" evidence="1">
    <location>
        <begin position="149"/>
        <end position="163"/>
    </location>
</feature>
<feature type="region of interest" description="Disordered" evidence="1">
    <location>
        <begin position="389"/>
        <end position="461"/>
    </location>
</feature>
<feature type="compositionally biased region" description="Low complexity" evidence="1">
    <location>
        <begin position="171"/>
        <end position="184"/>
    </location>
</feature>
<organism evidence="2 3">
    <name type="scientific">Euplotes crassus</name>
    <dbReference type="NCBI Taxonomy" id="5936"/>
    <lineage>
        <taxon>Eukaryota</taxon>
        <taxon>Sar</taxon>
        <taxon>Alveolata</taxon>
        <taxon>Ciliophora</taxon>
        <taxon>Intramacronucleata</taxon>
        <taxon>Spirotrichea</taxon>
        <taxon>Hypotrichia</taxon>
        <taxon>Euplotida</taxon>
        <taxon>Euplotidae</taxon>
        <taxon>Moneuplotes</taxon>
    </lineage>
</organism>
<dbReference type="AlphaFoldDB" id="A0AAD1XDM0"/>
<dbReference type="Proteomes" id="UP001295684">
    <property type="component" value="Unassembled WGS sequence"/>
</dbReference>
<sequence length="461" mass="53325">MSQIKDKGPAIRVGKLDKSDKRPHSSYQHRKFSKSDLNLIGKKGREELKKILHDVHGDKPVFEFPVLSFDRENERLNVSIDQLNSQYKTVGKKLWKYISKDILDKYKPVEKVYAINLCYSRRKYLANEKKILSKFTYGKYVQENQGANHIHHKKKSKGRRKLNPKGIRDLGSGNRRNSRRGSINLKFMEGSNYRRDSSSGSARAYRLSKDFGNSKAGEKDFSSDNNSDFSKDHSRTAEEVFPKSHQNPNDEEQSVVQELDDEDNISDQLSQKKLSRRKSLRKIGFKLKRRNSFKKQASPISRDTLLRSKEDTGSLIKLQRTTLDEKMKLKKNSPSKASISKVGNRKTKLFSNLHDIRYLSSLGHKQKIPELPKSVFPKSRLNSLKKRERPLTAAHSGHRRCHSRATNKSKSPLKIQKSIKSDYWDGYPTHHKKSRQSNSAFDKRSSSMKKRLHEIEKTMLG</sequence>
<comment type="caution">
    <text evidence="2">The sequence shown here is derived from an EMBL/GenBank/DDBJ whole genome shotgun (WGS) entry which is preliminary data.</text>
</comment>
<feature type="compositionally biased region" description="Basic residues" evidence="1">
    <location>
        <begin position="396"/>
        <end position="407"/>
    </location>
</feature>
<feature type="compositionally biased region" description="Acidic residues" evidence="1">
    <location>
        <begin position="249"/>
        <end position="265"/>
    </location>
</feature>
<feature type="region of interest" description="Disordered" evidence="1">
    <location>
        <begin position="146"/>
        <end position="273"/>
    </location>
</feature>
<name>A0AAD1XDM0_EUPCR</name>
<feature type="compositionally biased region" description="Basic and acidic residues" evidence="1">
    <location>
        <begin position="1"/>
        <end position="23"/>
    </location>
</feature>
<gene>
    <name evidence="2" type="ORF">ECRASSUSDP1_LOCUS9176</name>
</gene>
<keyword evidence="3" id="KW-1185">Reference proteome</keyword>
<protein>
    <submittedName>
        <fullName evidence="2">Uncharacterized protein</fullName>
    </submittedName>
</protein>
<feature type="region of interest" description="Disordered" evidence="1">
    <location>
        <begin position="1"/>
        <end position="31"/>
    </location>
</feature>